<name>A0A0G0H5A5_9BACT</name>
<dbReference type="Proteomes" id="UP000034492">
    <property type="component" value="Unassembled WGS sequence"/>
</dbReference>
<organism evidence="1 2">
    <name type="scientific">Candidatus Daviesbacteria bacterium GW2011_GWB1_36_5</name>
    <dbReference type="NCBI Taxonomy" id="1618426"/>
    <lineage>
        <taxon>Bacteria</taxon>
        <taxon>Candidatus Daviesiibacteriota</taxon>
    </lineage>
</organism>
<dbReference type="SUPFAM" id="SSF53335">
    <property type="entry name" value="S-adenosyl-L-methionine-dependent methyltransferases"/>
    <property type="match status" value="1"/>
</dbReference>
<dbReference type="Pfam" id="PF13578">
    <property type="entry name" value="Methyltransf_24"/>
    <property type="match status" value="1"/>
</dbReference>
<sequence length="211" mass="24264">MNTKDYLINKYGPNPVPGAPQVIPGTIRQNLYQLFTELGFKLGAEVGVFRGRNARSMFREIPGLKLIGVEPFADQPSSTRHKTVPRYERNKLAMAGRMKDRNFTLIEKFSEIAVQDVPYDSLDFVYIDGDHSYDYVMTDIILWARRVRPGGIVSGHDYILPGDYRHKFDINVKEAVDDYTKLHKIIPLYLTDKTVGINKSDKCPSWFFVKR</sequence>
<dbReference type="EMBL" id="LBSA01000051">
    <property type="protein sequence ID" value="KKQ07254.1"/>
    <property type="molecule type" value="Genomic_DNA"/>
</dbReference>
<comment type="caution">
    <text evidence="1">The sequence shown here is derived from an EMBL/GenBank/DDBJ whole genome shotgun (WGS) entry which is preliminary data.</text>
</comment>
<proteinExistence type="predicted"/>
<dbReference type="InterPro" id="IPR029063">
    <property type="entry name" value="SAM-dependent_MTases_sf"/>
</dbReference>
<protein>
    <submittedName>
        <fullName evidence="1">Uncharacterized protein</fullName>
    </submittedName>
</protein>
<reference evidence="1 2" key="1">
    <citation type="journal article" date="2015" name="Nature">
        <title>rRNA introns, odd ribosomes, and small enigmatic genomes across a large radiation of phyla.</title>
        <authorList>
            <person name="Brown C.T."/>
            <person name="Hug L.A."/>
            <person name="Thomas B.C."/>
            <person name="Sharon I."/>
            <person name="Castelle C.J."/>
            <person name="Singh A."/>
            <person name="Wilkins M.J."/>
            <person name="Williams K.H."/>
            <person name="Banfield J.F."/>
        </authorList>
    </citation>
    <scope>NUCLEOTIDE SEQUENCE [LARGE SCALE GENOMIC DNA]</scope>
</reference>
<dbReference type="Gene3D" id="3.40.50.150">
    <property type="entry name" value="Vaccinia Virus protein VP39"/>
    <property type="match status" value="1"/>
</dbReference>
<evidence type="ECO:0000313" key="1">
    <source>
        <dbReference type="EMBL" id="KKQ07254.1"/>
    </source>
</evidence>
<accession>A0A0G0H5A5</accession>
<evidence type="ECO:0000313" key="2">
    <source>
        <dbReference type="Proteomes" id="UP000034492"/>
    </source>
</evidence>
<dbReference type="AlphaFoldDB" id="A0A0G0H5A5"/>
<gene>
    <name evidence="1" type="ORF">US19_C0051G0011</name>
</gene>